<dbReference type="RefSeq" id="WP_193150981.1">
    <property type="nucleotide sequence ID" value="NZ_CP041235.1"/>
</dbReference>
<accession>A0A7M1AYU1</accession>
<evidence type="ECO:0000313" key="1">
    <source>
        <dbReference type="EMBL" id="QOP42623.1"/>
    </source>
</evidence>
<keyword evidence="2" id="KW-1185">Reference proteome</keyword>
<dbReference type="KEGG" id="ssei:FJR45_01105"/>
<reference evidence="1 2" key="1">
    <citation type="submission" date="2019-06" db="EMBL/GenBank/DDBJ databases">
        <title>Sulfurimonas gotlandica sp. nov., a chemoautotrophic and psychrotolerant epsilonproteobacterium isolated from a pelagic redoxcline, and an emended description of the genus Sulfurimonas.</title>
        <authorList>
            <person name="Wang S."/>
            <person name="Jiang L."/>
            <person name="Shao Z."/>
        </authorList>
    </citation>
    <scope>NUCLEOTIDE SEQUENCE [LARGE SCALE GENOMIC DNA]</scope>
    <source>
        <strain evidence="1 2">S2-6</strain>
    </source>
</reference>
<name>A0A7M1AYU1_9BACT</name>
<evidence type="ECO:0000313" key="2">
    <source>
        <dbReference type="Proteomes" id="UP000593719"/>
    </source>
</evidence>
<proteinExistence type="predicted"/>
<evidence type="ECO:0008006" key="3">
    <source>
        <dbReference type="Google" id="ProtNLM"/>
    </source>
</evidence>
<dbReference type="EMBL" id="CP041235">
    <property type="protein sequence ID" value="QOP42623.1"/>
    <property type="molecule type" value="Genomic_DNA"/>
</dbReference>
<dbReference type="AlphaFoldDB" id="A0A7M1AYU1"/>
<gene>
    <name evidence="1" type="ORF">FJR45_01105</name>
</gene>
<organism evidence="1 2">
    <name type="scientific">Sulfurimonas sediminis</name>
    <dbReference type="NCBI Taxonomy" id="2590020"/>
    <lineage>
        <taxon>Bacteria</taxon>
        <taxon>Pseudomonadati</taxon>
        <taxon>Campylobacterota</taxon>
        <taxon>Epsilonproteobacteria</taxon>
        <taxon>Campylobacterales</taxon>
        <taxon>Sulfurimonadaceae</taxon>
        <taxon>Sulfurimonas</taxon>
    </lineage>
</organism>
<protein>
    <recommendedName>
        <fullName evidence="3">STAS domain-containing protein</fullName>
    </recommendedName>
</protein>
<dbReference type="Proteomes" id="UP000593719">
    <property type="component" value="Chromosome"/>
</dbReference>
<sequence>MTISVSANSVTINGNIKSIQDYQQIKETIDALRTTHKHIVLIIKDSISITSSVIGYLNKLVLKDNIDLHVEVGDEQLMELFEDLNLVSLFHVKKV</sequence>